<keyword evidence="1" id="KW-1133">Transmembrane helix</keyword>
<feature type="transmembrane region" description="Helical" evidence="1">
    <location>
        <begin position="5"/>
        <end position="26"/>
    </location>
</feature>
<proteinExistence type="predicted"/>
<accession>A0ABT2S463</accession>
<gene>
    <name evidence="2" type="ORF">OCV65_03875</name>
</gene>
<dbReference type="PANTHER" id="PTHR41771:SF1">
    <property type="entry name" value="MEMBRANE PROTEIN"/>
    <property type="match status" value="1"/>
</dbReference>
<keyword evidence="1" id="KW-0472">Membrane</keyword>
<dbReference type="EMBL" id="JAOQJV010000003">
    <property type="protein sequence ID" value="MCU6699378.1"/>
    <property type="molecule type" value="Genomic_DNA"/>
</dbReference>
<dbReference type="PANTHER" id="PTHR41771">
    <property type="entry name" value="MEMBRANE PROTEIN-RELATED"/>
    <property type="match status" value="1"/>
</dbReference>
<organism evidence="2 3">
    <name type="scientific">Dorea ammoniilytica</name>
    <dbReference type="NCBI Taxonomy" id="2981788"/>
    <lineage>
        <taxon>Bacteria</taxon>
        <taxon>Bacillati</taxon>
        <taxon>Bacillota</taxon>
        <taxon>Clostridia</taxon>
        <taxon>Lachnospirales</taxon>
        <taxon>Lachnospiraceae</taxon>
        <taxon>Dorea</taxon>
    </lineage>
</organism>
<comment type="caution">
    <text evidence="2">The sequence shown here is derived from an EMBL/GenBank/DDBJ whole genome shotgun (WGS) entry which is preliminary data.</text>
</comment>
<protein>
    <submittedName>
        <fullName evidence="2">YibE/F family protein</fullName>
    </submittedName>
</protein>
<keyword evidence="1" id="KW-0812">Transmembrane</keyword>
<evidence type="ECO:0000256" key="1">
    <source>
        <dbReference type="SAM" id="Phobius"/>
    </source>
</evidence>
<keyword evidence="3" id="KW-1185">Reference proteome</keyword>
<sequence>MKKKYYIFGILYLVAIVFIMNDTWLYTTPIAKLTKVETTREVEGKSTRGTAEKKYSQKMQGIILNGEKKGKTVHFSNEYTYTEMLKQKYHKGDKVFVSGSGIKGVKRDTELVMLLGILIFVLVEAAGRKGILTIITVGINIMIFAVFFLKADNTSNVVAICNKIVILFAIVTLVGLNGVNKKTWAALLSTLCVLVLIMGMFDLVIRHVQELDYSTMEYLGSIDNPDDMFHAEILLSGLGAIMDVAVAIAAALGEIVKQKPDVTFLELFKSGRKIGYDIMGTMINVLLFVFGSGLIPTFLIRMNNDIRFVTIVKLYIPCELCRFLVESIGIVWTIPVSIFITAIFMKLSVKKRRKS</sequence>
<evidence type="ECO:0000313" key="2">
    <source>
        <dbReference type="EMBL" id="MCU6699378.1"/>
    </source>
</evidence>
<dbReference type="Pfam" id="PF07907">
    <property type="entry name" value="YibE_F"/>
    <property type="match status" value="1"/>
</dbReference>
<feature type="transmembrane region" description="Helical" evidence="1">
    <location>
        <begin position="134"/>
        <end position="151"/>
    </location>
</feature>
<evidence type="ECO:0000313" key="3">
    <source>
        <dbReference type="Proteomes" id="UP001207605"/>
    </source>
</evidence>
<feature type="transmembrane region" description="Helical" evidence="1">
    <location>
        <begin position="183"/>
        <end position="205"/>
    </location>
</feature>
<dbReference type="Proteomes" id="UP001207605">
    <property type="component" value="Unassembled WGS sequence"/>
</dbReference>
<name>A0ABT2S463_9FIRM</name>
<dbReference type="RefSeq" id="WP_262581021.1">
    <property type="nucleotide sequence ID" value="NZ_JAOQJV010000003.1"/>
</dbReference>
<feature type="transmembrane region" description="Helical" evidence="1">
    <location>
        <begin position="330"/>
        <end position="349"/>
    </location>
</feature>
<feature type="transmembrane region" description="Helical" evidence="1">
    <location>
        <begin position="274"/>
        <end position="295"/>
    </location>
</feature>
<reference evidence="2 3" key="1">
    <citation type="journal article" date="2021" name="ISME Commun">
        <title>Automated analysis of genomic sequences facilitates high-throughput and comprehensive description of bacteria.</title>
        <authorList>
            <person name="Hitch T.C.A."/>
        </authorList>
    </citation>
    <scope>NUCLEOTIDE SEQUENCE [LARGE SCALE GENOMIC DNA]</scope>
    <source>
        <strain evidence="2 3">Sanger_02</strain>
    </source>
</reference>
<feature type="transmembrane region" description="Helical" evidence="1">
    <location>
        <begin position="157"/>
        <end position="176"/>
    </location>
</feature>
<dbReference type="InterPro" id="IPR012507">
    <property type="entry name" value="YibE_F"/>
</dbReference>
<feature type="transmembrane region" description="Helical" evidence="1">
    <location>
        <begin position="233"/>
        <end position="253"/>
    </location>
</feature>